<dbReference type="Gene3D" id="1.10.510.10">
    <property type="entry name" value="Transferase(Phosphotransferase) domain 1"/>
    <property type="match status" value="1"/>
</dbReference>
<keyword evidence="4" id="KW-0812">Transmembrane</keyword>
<dbReference type="SUPFAM" id="SSF56112">
    <property type="entry name" value="Protein kinase-like (PK-like)"/>
    <property type="match status" value="1"/>
</dbReference>
<dbReference type="InterPro" id="IPR000719">
    <property type="entry name" value="Prot_kinase_dom"/>
</dbReference>
<keyword evidence="6" id="KW-0418">Kinase</keyword>
<dbReference type="GO" id="GO:0004672">
    <property type="term" value="F:protein kinase activity"/>
    <property type="evidence" value="ECO:0007669"/>
    <property type="project" value="InterPro"/>
</dbReference>
<dbReference type="Gene3D" id="3.30.200.20">
    <property type="entry name" value="Phosphorylase Kinase, domain 1"/>
    <property type="match status" value="1"/>
</dbReference>
<evidence type="ECO:0000256" key="4">
    <source>
        <dbReference type="ARBA" id="ARBA00022692"/>
    </source>
</evidence>
<dbReference type="EnsemblPlants" id="EMT08546">
    <property type="protein sequence ID" value="EMT08546"/>
    <property type="gene ID" value="F775_16122"/>
</dbReference>
<sequence length="307" mass="34599">MATQGQKTTHKGPRDSQLTSTRTRRASANIPVTQILAISKEIKEVRVEQVPASDFGAHDGVLLTIQDKPSDRESDKVMVHLGVRKSRHGDESHSGSFRYMDKDVGFQSAEEGGPRTFRQASTHGITSPSTLVGLLEFSYLFWVYRSEIINGTPVAVKKLLYNLGQAEKEFRVEVEAIGHVRHKNLVRLLGYCVEGTQRYLYRLSLSYSCYTFVIIDCMSHSQKKRAMASWRYESPGLPYMGGPHKDSSRDRHAYLHEAIELKVVHHDIKSSTILIDGDFDAKVSDFGLAKLLGAVMWHQNMQTLDCE</sequence>
<evidence type="ECO:0000256" key="6">
    <source>
        <dbReference type="ARBA" id="ARBA00022777"/>
    </source>
</evidence>
<evidence type="ECO:0000256" key="5">
    <source>
        <dbReference type="ARBA" id="ARBA00022741"/>
    </source>
</evidence>
<evidence type="ECO:0000256" key="9">
    <source>
        <dbReference type="ARBA" id="ARBA00023136"/>
    </source>
</evidence>
<keyword evidence="9" id="KW-0472">Membrane</keyword>
<evidence type="ECO:0000256" key="3">
    <source>
        <dbReference type="ARBA" id="ARBA00022679"/>
    </source>
</evidence>
<dbReference type="InterPro" id="IPR011009">
    <property type="entry name" value="Kinase-like_dom_sf"/>
</dbReference>
<evidence type="ECO:0000256" key="2">
    <source>
        <dbReference type="ARBA" id="ARBA00022553"/>
    </source>
</evidence>
<reference evidence="10" key="1">
    <citation type="submission" date="2015-06" db="UniProtKB">
        <authorList>
            <consortium name="EnsemblPlants"/>
        </authorList>
    </citation>
    <scope>IDENTIFICATION</scope>
</reference>
<dbReference type="GO" id="GO:0005524">
    <property type="term" value="F:ATP binding"/>
    <property type="evidence" value="ECO:0007669"/>
    <property type="project" value="UniProtKB-KW"/>
</dbReference>
<keyword evidence="5" id="KW-0547">Nucleotide-binding</keyword>
<organism evidence="10">
    <name type="scientific">Aegilops tauschii</name>
    <name type="common">Tausch's goatgrass</name>
    <name type="synonym">Aegilops squarrosa</name>
    <dbReference type="NCBI Taxonomy" id="37682"/>
    <lineage>
        <taxon>Eukaryota</taxon>
        <taxon>Viridiplantae</taxon>
        <taxon>Streptophyta</taxon>
        <taxon>Embryophyta</taxon>
        <taxon>Tracheophyta</taxon>
        <taxon>Spermatophyta</taxon>
        <taxon>Magnoliopsida</taxon>
        <taxon>Liliopsida</taxon>
        <taxon>Poales</taxon>
        <taxon>Poaceae</taxon>
        <taxon>BOP clade</taxon>
        <taxon>Pooideae</taxon>
        <taxon>Triticodae</taxon>
        <taxon>Triticeae</taxon>
        <taxon>Triticinae</taxon>
        <taxon>Aegilops</taxon>
    </lineage>
</organism>
<keyword evidence="7" id="KW-0067">ATP-binding</keyword>
<proteinExistence type="predicted"/>
<keyword evidence="3" id="KW-0808">Transferase</keyword>
<evidence type="ECO:0000256" key="7">
    <source>
        <dbReference type="ARBA" id="ARBA00022840"/>
    </source>
</evidence>
<evidence type="ECO:0000313" key="10">
    <source>
        <dbReference type="EnsemblPlants" id="EMT08546"/>
    </source>
</evidence>
<keyword evidence="8" id="KW-1133">Transmembrane helix</keyword>
<accession>M8B3G4</accession>
<dbReference type="PROSITE" id="PS50011">
    <property type="entry name" value="PROTEIN_KINASE_DOM"/>
    <property type="match status" value="1"/>
</dbReference>
<dbReference type="AlphaFoldDB" id="M8B3G4"/>
<evidence type="ECO:0000256" key="8">
    <source>
        <dbReference type="ARBA" id="ARBA00022989"/>
    </source>
</evidence>
<name>M8B3G4_AEGTA</name>
<comment type="subcellular location">
    <subcellularLocation>
        <location evidence="1">Membrane</location>
        <topology evidence="1">Single-pass membrane protein</topology>
    </subcellularLocation>
</comment>
<dbReference type="InterPro" id="IPR052232">
    <property type="entry name" value="RLK_Ser/Thr-Kinase"/>
</dbReference>
<keyword evidence="2" id="KW-0597">Phosphoprotein</keyword>
<evidence type="ECO:0000256" key="1">
    <source>
        <dbReference type="ARBA" id="ARBA00004167"/>
    </source>
</evidence>
<dbReference type="PANTHER" id="PTHR47984">
    <property type="entry name" value="OS01G0323000 PROTEIN"/>
    <property type="match status" value="1"/>
</dbReference>
<protein>
    <submittedName>
        <fullName evidence="10">Putative serine/threonine-protein kinase</fullName>
    </submittedName>
</protein>
<dbReference type="PANTHER" id="PTHR47984:SF14">
    <property type="entry name" value="OS01G0323000 PROTEIN"/>
    <property type="match status" value="1"/>
</dbReference>
<dbReference type="GO" id="GO:0016020">
    <property type="term" value="C:membrane"/>
    <property type="evidence" value="ECO:0007669"/>
    <property type="project" value="UniProtKB-SubCell"/>
</dbReference>
<dbReference type="ExpressionAtlas" id="M8B3G4">
    <property type="expression patterns" value="baseline"/>
</dbReference>